<accession>A0AA85A241</accession>
<dbReference type="AlphaFoldDB" id="A0AA85A241"/>
<sequence length="53" mass="6381">VYRFNVHFIQKNSKTLPNLDEKRRKRLNEKLYNRTSCEHRSLDENGPCVQSSM</sequence>
<protein>
    <submittedName>
        <fullName evidence="2">Uncharacterized protein</fullName>
    </submittedName>
</protein>
<organism evidence="1 2">
    <name type="scientific">Schistosoma margrebowiei</name>
    <dbReference type="NCBI Taxonomy" id="48269"/>
    <lineage>
        <taxon>Eukaryota</taxon>
        <taxon>Metazoa</taxon>
        <taxon>Spiralia</taxon>
        <taxon>Lophotrochozoa</taxon>
        <taxon>Platyhelminthes</taxon>
        <taxon>Trematoda</taxon>
        <taxon>Digenea</taxon>
        <taxon>Strigeidida</taxon>
        <taxon>Schistosomatoidea</taxon>
        <taxon>Schistosomatidae</taxon>
        <taxon>Schistosoma</taxon>
    </lineage>
</organism>
<proteinExistence type="predicted"/>
<reference evidence="2" key="1">
    <citation type="submission" date="2023-11" db="UniProtKB">
        <authorList>
            <consortium name="WormBaseParasite"/>
        </authorList>
    </citation>
    <scope>IDENTIFICATION</scope>
</reference>
<dbReference type="Proteomes" id="UP000050790">
    <property type="component" value="Unassembled WGS sequence"/>
</dbReference>
<evidence type="ECO:0000313" key="2">
    <source>
        <dbReference type="WBParaSite" id="SMRG1_60730.1"/>
    </source>
</evidence>
<dbReference type="WBParaSite" id="SMRG1_60730.1">
    <property type="protein sequence ID" value="SMRG1_60730.1"/>
    <property type="gene ID" value="SMRG1_60730"/>
</dbReference>
<evidence type="ECO:0000313" key="1">
    <source>
        <dbReference type="Proteomes" id="UP000050790"/>
    </source>
</evidence>
<name>A0AA85A241_9TREM</name>